<reference evidence="1" key="1">
    <citation type="submission" date="2020-04" db="EMBL/GenBank/DDBJ databases">
        <title>Hybrid Assembly of Korean Phytophthora infestans isolates.</title>
        <authorList>
            <person name="Prokchorchik M."/>
            <person name="Lee Y."/>
            <person name="Seo J."/>
            <person name="Cho J.-H."/>
            <person name="Park Y.-E."/>
            <person name="Jang D.-C."/>
            <person name="Im J.-S."/>
            <person name="Choi J.-G."/>
            <person name="Park H.-J."/>
            <person name="Lee G.-B."/>
            <person name="Lee Y.-G."/>
            <person name="Hong S.-Y."/>
            <person name="Cho K."/>
            <person name="Sohn K.H."/>
        </authorList>
    </citation>
    <scope>NUCLEOTIDE SEQUENCE</scope>
    <source>
        <strain evidence="1">KR_1_A1</strain>
    </source>
</reference>
<dbReference type="AlphaFoldDB" id="A0A833WMN0"/>
<proteinExistence type="predicted"/>
<gene>
    <name evidence="1" type="ORF">GN244_ATG05321</name>
</gene>
<dbReference type="EMBL" id="WSZM01000101">
    <property type="protein sequence ID" value="KAF4042425.1"/>
    <property type="molecule type" value="Genomic_DNA"/>
</dbReference>
<evidence type="ECO:0000313" key="1">
    <source>
        <dbReference type="EMBL" id="KAF4042425.1"/>
    </source>
</evidence>
<comment type="caution">
    <text evidence="1">The sequence shown here is derived from an EMBL/GenBank/DDBJ whole genome shotgun (WGS) entry which is preliminary data.</text>
</comment>
<protein>
    <submittedName>
        <fullName evidence="1">Uncharacterized protein</fullName>
    </submittedName>
</protein>
<evidence type="ECO:0000313" key="2">
    <source>
        <dbReference type="Proteomes" id="UP000602510"/>
    </source>
</evidence>
<dbReference type="Proteomes" id="UP000602510">
    <property type="component" value="Unassembled WGS sequence"/>
</dbReference>
<sequence>MALRREFNEPDGSETARNDTPACVKIGEILDLGDYRSEEYSFGGLIYQLLLGSLLKMSA</sequence>
<organism evidence="1 2">
    <name type="scientific">Phytophthora infestans</name>
    <name type="common">Potato late blight agent</name>
    <name type="synonym">Botrytis infestans</name>
    <dbReference type="NCBI Taxonomy" id="4787"/>
    <lineage>
        <taxon>Eukaryota</taxon>
        <taxon>Sar</taxon>
        <taxon>Stramenopiles</taxon>
        <taxon>Oomycota</taxon>
        <taxon>Peronosporomycetes</taxon>
        <taxon>Peronosporales</taxon>
        <taxon>Peronosporaceae</taxon>
        <taxon>Phytophthora</taxon>
    </lineage>
</organism>
<keyword evidence="2" id="KW-1185">Reference proteome</keyword>
<name>A0A833WMN0_PHYIN</name>
<accession>A0A833WMN0</accession>